<evidence type="ECO:0000256" key="4">
    <source>
        <dbReference type="ARBA" id="ARBA00023136"/>
    </source>
</evidence>
<evidence type="ECO:0000313" key="7">
    <source>
        <dbReference type="WBParaSite" id="jg15416"/>
    </source>
</evidence>
<proteinExistence type="predicted"/>
<dbReference type="PANTHER" id="PTHR11785:SF523">
    <property type="entry name" value="AMINO ACID TRANSPORTER PROTEIN 6"/>
    <property type="match status" value="1"/>
</dbReference>
<feature type="transmembrane region" description="Helical" evidence="5">
    <location>
        <begin position="413"/>
        <end position="431"/>
    </location>
</feature>
<feature type="transmembrane region" description="Helical" evidence="5">
    <location>
        <begin position="35"/>
        <end position="55"/>
    </location>
</feature>
<dbReference type="GO" id="GO:0015179">
    <property type="term" value="F:L-amino acid transmembrane transporter activity"/>
    <property type="evidence" value="ECO:0007669"/>
    <property type="project" value="TreeGrafter"/>
</dbReference>
<feature type="transmembrane region" description="Helical" evidence="5">
    <location>
        <begin position="75"/>
        <end position="98"/>
    </location>
</feature>
<keyword evidence="6" id="KW-1185">Reference proteome</keyword>
<dbReference type="Proteomes" id="UP000887574">
    <property type="component" value="Unplaced"/>
</dbReference>
<dbReference type="PANTHER" id="PTHR11785">
    <property type="entry name" value="AMINO ACID TRANSPORTER"/>
    <property type="match status" value="1"/>
</dbReference>
<dbReference type="Pfam" id="PF13520">
    <property type="entry name" value="AA_permease_2"/>
    <property type="match status" value="1"/>
</dbReference>
<keyword evidence="3 5" id="KW-1133">Transmembrane helix</keyword>
<feature type="transmembrane region" description="Helical" evidence="5">
    <location>
        <begin position="119"/>
        <end position="141"/>
    </location>
</feature>
<dbReference type="FunFam" id="1.20.1740.10:FF:000058">
    <property type="entry name" value="Amino Acid Transporter"/>
    <property type="match status" value="1"/>
</dbReference>
<protein>
    <submittedName>
        <fullName evidence="7">Amino acid transporter</fullName>
    </submittedName>
</protein>
<dbReference type="GO" id="GO:0016020">
    <property type="term" value="C:membrane"/>
    <property type="evidence" value="ECO:0007669"/>
    <property type="project" value="UniProtKB-SubCell"/>
</dbReference>
<keyword evidence="4 5" id="KW-0472">Membrane</keyword>
<feature type="transmembrane region" description="Helical" evidence="5">
    <location>
        <begin position="6"/>
        <end position="28"/>
    </location>
</feature>
<feature type="transmembrane region" description="Helical" evidence="5">
    <location>
        <begin position="230"/>
        <end position="254"/>
    </location>
</feature>
<reference evidence="7" key="1">
    <citation type="submission" date="2022-11" db="UniProtKB">
        <authorList>
            <consortium name="WormBaseParasite"/>
        </authorList>
    </citation>
    <scope>IDENTIFICATION</scope>
</reference>
<dbReference type="WBParaSite" id="jg15416">
    <property type="protein sequence ID" value="jg15416"/>
    <property type="gene ID" value="jg15416"/>
</dbReference>
<evidence type="ECO:0000256" key="5">
    <source>
        <dbReference type="SAM" id="Phobius"/>
    </source>
</evidence>
<evidence type="ECO:0000256" key="2">
    <source>
        <dbReference type="ARBA" id="ARBA00022692"/>
    </source>
</evidence>
<feature type="transmembrane region" description="Helical" evidence="5">
    <location>
        <begin position="153"/>
        <end position="175"/>
    </location>
</feature>
<keyword evidence="2 5" id="KW-0812">Transmembrane</keyword>
<dbReference type="AlphaFoldDB" id="A0A915D349"/>
<dbReference type="InterPro" id="IPR002293">
    <property type="entry name" value="AA/rel_permease1"/>
</dbReference>
<organism evidence="6 7">
    <name type="scientific">Ditylenchus dipsaci</name>
    <dbReference type="NCBI Taxonomy" id="166011"/>
    <lineage>
        <taxon>Eukaryota</taxon>
        <taxon>Metazoa</taxon>
        <taxon>Ecdysozoa</taxon>
        <taxon>Nematoda</taxon>
        <taxon>Chromadorea</taxon>
        <taxon>Rhabditida</taxon>
        <taxon>Tylenchina</taxon>
        <taxon>Tylenchomorpha</taxon>
        <taxon>Sphaerularioidea</taxon>
        <taxon>Anguinidae</taxon>
        <taxon>Anguininae</taxon>
        <taxon>Ditylenchus</taxon>
    </lineage>
</organism>
<dbReference type="InterPro" id="IPR050598">
    <property type="entry name" value="AminoAcid_Transporter"/>
</dbReference>
<dbReference type="Gene3D" id="1.20.1740.10">
    <property type="entry name" value="Amino acid/polyamine transporter I"/>
    <property type="match status" value="1"/>
</dbReference>
<name>A0A915D349_9BILA</name>
<evidence type="ECO:0000256" key="1">
    <source>
        <dbReference type="ARBA" id="ARBA00004141"/>
    </source>
</evidence>
<feature type="transmembrane region" description="Helical" evidence="5">
    <location>
        <begin position="350"/>
        <end position="372"/>
    </location>
</feature>
<evidence type="ECO:0000256" key="3">
    <source>
        <dbReference type="ARBA" id="ARBA00022989"/>
    </source>
</evidence>
<sequence>MGKWGATAYIIGNIMGAGIFISPASILVYTNSVGLALSIWILSAIISILGAYTYVELGTSIRRSGADFAYLSFVNWKSIAFAFMTCGCILVYPATLAIQAATFSEYMIQTLNIKFENEWALFASQKLIGFSLIWLILYLNFFSIKTFVSRFEIISAVAKLASTGLVISIGMYYLIIKRKTEYLADPFANSTRDLGRIADAFFGGLFAYDGWDVLNFGVEELDNPRTTMSFAIIVGMLTVAVVFCLMNLSFFVVLSAQEITSSNAVASIFAQHTMGQFQYIIPILISLVLIGTFNGTMFAGSRYLFAASRQRQFPAFLSCVNSKHDSPRAALFIHVFLALCFSFAGNLSELVNYVGFCYWAQRVLTTIALLYIRLFKIPVHPDAIKTPIIVPILFLVSCTALCVVTIVQDFKSAFFGLLMLFGAFVIYYLFVWEKACSEFHGTIGWLVGLMNL</sequence>
<dbReference type="PIRSF" id="PIRSF006060">
    <property type="entry name" value="AA_transporter"/>
    <property type="match status" value="1"/>
</dbReference>
<feature type="transmembrane region" description="Helical" evidence="5">
    <location>
        <begin position="279"/>
        <end position="305"/>
    </location>
</feature>
<accession>A0A915D349</accession>
<comment type="subcellular location">
    <subcellularLocation>
        <location evidence="1">Membrane</location>
        <topology evidence="1">Multi-pass membrane protein</topology>
    </subcellularLocation>
</comment>
<feature type="transmembrane region" description="Helical" evidence="5">
    <location>
        <begin position="326"/>
        <end position="344"/>
    </location>
</feature>
<evidence type="ECO:0000313" key="6">
    <source>
        <dbReference type="Proteomes" id="UP000887574"/>
    </source>
</evidence>
<feature type="transmembrane region" description="Helical" evidence="5">
    <location>
        <begin position="384"/>
        <end position="407"/>
    </location>
</feature>